<evidence type="ECO:0008006" key="4">
    <source>
        <dbReference type="Google" id="ProtNLM"/>
    </source>
</evidence>
<feature type="transmembrane region" description="Helical" evidence="1">
    <location>
        <begin position="180"/>
        <end position="198"/>
    </location>
</feature>
<keyword evidence="1" id="KW-1133">Transmembrane helix</keyword>
<dbReference type="Proteomes" id="UP000634134">
    <property type="component" value="Unassembled WGS sequence"/>
</dbReference>
<keyword evidence="3" id="KW-1185">Reference proteome</keyword>
<accession>A0ABR9WGH7</accession>
<reference evidence="3" key="1">
    <citation type="submission" date="2023-07" db="EMBL/GenBank/DDBJ databases">
        <title>Dyadobacter sp. nov 'subterranea' isolated from contaminted grondwater.</title>
        <authorList>
            <person name="Szabo I."/>
            <person name="Al-Omari J."/>
            <person name="Szerdahelyi S.G."/>
            <person name="Rado J."/>
        </authorList>
    </citation>
    <scope>NUCLEOTIDE SEQUENCE [LARGE SCALE GENOMIC DNA]</scope>
    <source>
        <strain evidence="3">UP-52</strain>
    </source>
</reference>
<keyword evidence="1" id="KW-0812">Transmembrane</keyword>
<keyword evidence="1" id="KW-0472">Membrane</keyword>
<protein>
    <recommendedName>
        <fullName evidence="4">Peptidase M50 domain-containing protein</fullName>
    </recommendedName>
</protein>
<evidence type="ECO:0000313" key="2">
    <source>
        <dbReference type="EMBL" id="MBE9464617.1"/>
    </source>
</evidence>
<feature type="transmembrane region" description="Helical" evidence="1">
    <location>
        <begin position="12"/>
        <end position="30"/>
    </location>
</feature>
<gene>
    <name evidence="2" type="ORF">IEE83_22260</name>
</gene>
<sequence length="235" mass="27248">MGEIDNKLLYQLILGFFIGSIVATIVHEYGHFFTAKLLGYDARVSYAYTTWRNTIYHDFVDSLTRDERIKIRTNEYFPRKEEYAALMKRIKDENFLITLGGPLLTIIIGTAGFIFALVNRKSFNGETLLQKQWILLFTALFWLRETGNYVMELLFTVSRGRFPYGNDETILARYFEIDTWLISFVLAVIGFFVVLIIYKRFIPDESKTTFLLAGLVGGLGGYLLWLFLFGPIFMP</sequence>
<evidence type="ECO:0000256" key="1">
    <source>
        <dbReference type="SAM" id="Phobius"/>
    </source>
</evidence>
<organism evidence="2 3">
    <name type="scientific">Dyadobacter subterraneus</name>
    <dbReference type="NCBI Taxonomy" id="2773304"/>
    <lineage>
        <taxon>Bacteria</taxon>
        <taxon>Pseudomonadati</taxon>
        <taxon>Bacteroidota</taxon>
        <taxon>Cytophagia</taxon>
        <taxon>Cytophagales</taxon>
        <taxon>Spirosomataceae</taxon>
        <taxon>Dyadobacter</taxon>
    </lineage>
</organism>
<proteinExistence type="predicted"/>
<name>A0ABR9WGH7_9BACT</name>
<dbReference type="EMBL" id="JACYGY010000001">
    <property type="protein sequence ID" value="MBE9464617.1"/>
    <property type="molecule type" value="Genomic_DNA"/>
</dbReference>
<evidence type="ECO:0000313" key="3">
    <source>
        <dbReference type="Proteomes" id="UP000634134"/>
    </source>
</evidence>
<comment type="caution">
    <text evidence="2">The sequence shown here is derived from an EMBL/GenBank/DDBJ whole genome shotgun (WGS) entry which is preliminary data.</text>
</comment>
<feature type="transmembrane region" description="Helical" evidence="1">
    <location>
        <begin position="210"/>
        <end position="234"/>
    </location>
</feature>
<dbReference type="RefSeq" id="WP_379991957.1">
    <property type="nucleotide sequence ID" value="NZ_JBHSRU010000007.1"/>
</dbReference>
<feature type="transmembrane region" description="Helical" evidence="1">
    <location>
        <begin position="95"/>
        <end position="118"/>
    </location>
</feature>